<evidence type="ECO:0000256" key="2">
    <source>
        <dbReference type="SAM" id="SignalP"/>
    </source>
</evidence>
<dbReference type="SUPFAM" id="SSF50370">
    <property type="entry name" value="Ricin B-like lectins"/>
    <property type="match status" value="1"/>
</dbReference>
<gene>
    <name evidence="4" type="ORF">CNBG_5817</name>
</gene>
<dbReference type="EMBL" id="CP025772">
    <property type="protein sequence ID" value="KGB80061.1"/>
    <property type="molecule type" value="Genomic_DNA"/>
</dbReference>
<dbReference type="OMA" id="SHRNGEC"/>
<dbReference type="OrthoDB" id="6770063at2759"/>
<feature type="region of interest" description="Disordered" evidence="1">
    <location>
        <begin position="167"/>
        <end position="210"/>
    </location>
</feature>
<feature type="chain" id="PRO_5001914299" description="Ricin B lectin domain-containing protein" evidence="2">
    <location>
        <begin position="19"/>
        <end position="210"/>
    </location>
</feature>
<evidence type="ECO:0000313" key="5">
    <source>
        <dbReference type="Proteomes" id="UP000029445"/>
    </source>
</evidence>
<evidence type="ECO:0000313" key="4">
    <source>
        <dbReference type="EMBL" id="KGB80061.1"/>
    </source>
</evidence>
<name>A0A095DHF4_CRYD2</name>
<sequence length="210" mass="22116">MIFTALVALLSIASLATASPLPEARSLNKRYTRVQIQSYRNGECLVPEGAKWGNGFQVITKPCYQATWWDISPGSGSILLSGTSMALDAGTGTENNEIVKIWQSYPGLFQQTWYLTPDNRIAITGGDQCLDQGDNGPQTYQCTTGNTNQIWYIIEGGGSGSTTTLPADGSATTTVSSSDAPDPTTYSAEVSALTSDGSDDSSTSTATAST</sequence>
<dbReference type="CDD" id="cd00161">
    <property type="entry name" value="beta-trefoil_Ricin-like"/>
    <property type="match status" value="1"/>
</dbReference>
<reference evidence="4 5" key="2">
    <citation type="journal article" date="2018" name="Proc. Natl. Acad. Sci.">
        <title>RNAi is a critical determinant of centromere evolution in closely related fungi.</title>
        <authorList>
            <person name="Yadav V."/>
            <person name="Sun S."/>
            <person name="Billmyre R.B."/>
            <person name="Thimmappa B.C."/>
            <person name="Shea T."/>
            <person name="Lintner R."/>
            <person name="Bakkeren G."/>
            <person name="Cuomo C.A."/>
            <person name="Heitman J."/>
            <person name="Sanyal K."/>
        </authorList>
    </citation>
    <scope>NUCLEOTIDE SEQUENCE [LARGE SCALE GENOMIC DNA]</scope>
    <source>
        <strain evidence="4 5">R265</strain>
    </source>
</reference>
<dbReference type="Gene3D" id="2.80.10.50">
    <property type="match status" value="1"/>
</dbReference>
<evidence type="ECO:0000256" key="1">
    <source>
        <dbReference type="SAM" id="MobiDB-lite"/>
    </source>
</evidence>
<dbReference type="InterPro" id="IPR035992">
    <property type="entry name" value="Ricin_B-like_lectins"/>
</dbReference>
<evidence type="ECO:0000259" key="3">
    <source>
        <dbReference type="Pfam" id="PF00652"/>
    </source>
</evidence>
<proteinExistence type="predicted"/>
<protein>
    <recommendedName>
        <fullName evidence="3">Ricin B lectin domain-containing protein</fullName>
    </recommendedName>
</protein>
<keyword evidence="2" id="KW-0732">Signal</keyword>
<keyword evidence="5" id="KW-1185">Reference proteome</keyword>
<organism evidence="4 5">
    <name type="scientific">Cryptococcus deuterogattii (strain R265)</name>
    <name type="common">Cryptococcus gattii VGII (strain R265)</name>
    <dbReference type="NCBI Taxonomy" id="294750"/>
    <lineage>
        <taxon>Eukaryota</taxon>
        <taxon>Fungi</taxon>
        <taxon>Dikarya</taxon>
        <taxon>Basidiomycota</taxon>
        <taxon>Agaricomycotina</taxon>
        <taxon>Tremellomycetes</taxon>
        <taxon>Tremellales</taxon>
        <taxon>Cryptococcaceae</taxon>
        <taxon>Cryptococcus</taxon>
        <taxon>Cryptococcus gattii species complex</taxon>
    </lineage>
</organism>
<feature type="compositionally biased region" description="Polar residues" evidence="1">
    <location>
        <begin position="170"/>
        <end position="188"/>
    </location>
</feature>
<dbReference type="PROSITE" id="PS50231">
    <property type="entry name" value="RICIN_B_LECTIN"/>
    <property type="match status" value="1"/>
</dbReference>
<dbReference type="Pfam" id="PF00652">
    <property type="entry name" value="Ricin_B_lectin"/>
    <property type="match status" value="1"/>
</dbReference>
<accession>A0A095DHF4</accession>
<feature type="compositionally biased region" description="Low complexity" evidence="1">
    <location>
        <begin position="191"/>
        <end position="210"/>
    </location>
</feature>
<feature type="signal peptide" evidence="2">
    <location>
        <begin position="1"/>
        <end position="18"/>
    </location>
</feature>
<dbReference type="Proteomes" id="UP000029445">
    <property type="component" value="Chromosome 14"/>
</dbReference>
<dbReference type="VEuPathDB" id="FungiDB:CNBG_5817"/>
<dbReference type="InterPro" id="IPR000772">
    <property type="entry name" value="Ricin_B_lectin"/>
</dbReference>
<dbReference type="GeneID" id="88181943"/>
<feature type="domain" description="Ricin B lectin" evidence="3">
    <location>
        <begin position="34"/>
        <end position="151"/>
    </location>
</feature>
<dbReference type="RefSeq" id="XP_062885696.1">
    <property type="nucleotide sequence ID" value="XM_063029667.1"/>
</dbReference>
<dbReference type="AlphaFoldDB" id="A0A095DHF4"/>
<dbReference type="STRING" id="294750.A0A095DHF4"/>
<dbReference type="KEGG" id="cdeu:CNBG_5817"/>
<dbReference type="HOGENOM" id="CLU_095794_3_0_1"/>
<reference evidence="4 5" key="1">
    <citation type="journal article" date="2011" name="MBio">
        <title>Genome variation in Cryptococcus gattii, an emerging pathogen of immunocompetent hosts.</title>
        <authorList>
            <person name="D'Souza C.A."/>
            <person name="Kronstad J.W."/>
            <person name="Taylor G."/>
            <person name="Warren R."/>
            <person name="Yuen M."/>
            <person name="Hu G."/>
            <person name="Jung W.H."/>
            <person name="Sham A."/>
            <person name="Kidd S.E."/>
            <person name="Tangen K."/>
            <person name="Lee N."/>
            <person name="Zeilmaker T."/>
            <person name="Sawkins J."/>
            <person name="McVicker G."/>
            <person name="Shah S."/>
            <person name="Gnerre S."/>
            <person name="Griggs A."/>
            <person name="Zeng Q."/>
            <person name="Bartlett K."/>
            <person name="Li W."/>
            <person name="Wang X."/>
            <person name="Heitman J."/>
            <person name="Stajich J.E."/>
            <person name="Fraser J.A."/>
            <person name="Meyer W."/>
            <person name="Carter D."/>
            <person name="Schein J."/>
            <person name="Krzywinski M."/>
            <person name="Kwon-Chung K.J."/>
            <person name="Varma A."/>
            <person name="Wang J."/>
            <person name="Brunham R."/>
            <person name="Fyfe M."/>
            <person name="Ouellette B.F."/>
            <person name="Siddiqui A."/>
            <person name="Marra M."/>
            <person name="Jones S."/>
            <person name="Holt R."/>
            <person name="Birren B.W."/>
            <person name="Galagan J.E."/>
            <person name="Cuomo C.A."/>
        </authorList>
    </citation>
    <scope>NUCLEOTIDE SEQUENCE [LARGE SCALE GENOMIC DNA]</scope>
    <source>
        <strain evidence="4 5">R265</strain>
    </source>
</reference>